<gene>
    <name evidence="2" type="ORF">M3P21_19370</name>
</gene>
<evidence type="ECO:0000259" key="1">
    <source>
        <dbReference type="Pfam" id="PF13670"/>
    </source>
</evidence>
<evidence type="ECO:0000313" key="3">
    <source>
        <dbReference type="Proteomes" id="UP001203880"/>
    </source>
</evidence>
<sequence>METLKTLTLATLLAAMPVLVLANVSLGDRLGTDEAAIRSAMEAQGYVVEEIEVEDGKIEVELVKDGVETELVLSKSDGIVTAIEMEDEDDD</sequence>
<keyword evidence="3" id="KW-1185">Reference proteome</keyword>
<dbReference type="RefSeq" id="WP_249712732.1">
    <property type="nucleotide sequence ID" value="NZ_JAMFMB010000035.1"/>
</dbReference>
<name>A0ABT0Q9X1_9RHOB</name>
<accession>A0ABT0Q9X1</accession>
<comment type="caution">
    <text evidence="2">The sequence shown here is derived from an EMBL/GenBank/DDBJ whole genome shotgun (WGS) entry which is preliminary data.</text>
</comment>
<organism evidence="2 3">
    <name type="scientific">Ruegeria spongiae</name>
    <dbReference type="NCBI Taxonomy" id="2942209"/>
    <lineage>
        <taxon>Bacteria</taxon>
        <taxon>Pseudomonadati</taxon>
        <taxon>Pseudomonadota</taxon>
        <taxon>Alphaproteobacteria</taxon>
        <taxon>Rhodobacterales</taxon>
        <taxon>Roseobacteraceae</taxon>
        <taxon>Ruegeria</taxon>
    </lineage>
</organism>
<dbReference type="EMBL" id="JAMFMB010000035">
    <property type="protein sequence ID" value="MCL6285694.1"/>
    <property type="molecule type" value="Genomic_DNA"/>
</dbReference>
<reference evidence="2" key="1">
    <citation type="submission" date="2022-05" db="EMBL/GenBank/DDBJ databases">
        <authorList>
            <person name="Park J.-S."/>
        </authorList>
    </citation>
    <scope>NUCLEOTIDE SEQUENCE</scope>
    <source>
        <strain evidence="2">2012CJ41-6</strain>
    </source>
</reference>
<protein>
    <submittedName>
        <fullName evidence="2">PepSY domain-containing protein</fullName>
    </submittedName>
</protein>
<dbReference type="Proteomes" id="UP001203880">
    <property type="component" value="Unassembled WGS sequence"/>
</dbReference>
<evidence type="ECO:0000313" key="2">
    <source>
        <dbReference type="EMBL" id="MCL6285694.1"/>
    </source>
</evidence>
<proteinExistence type="predicted"/>
<feature type="domain" description="PepSY" evidence="1">
    <location>
        <begin position="7"/>
        <end position="81"/>
    </location>
</feature>
<dbReference type="Pfam" id="PF13670">
    <property type="entry name" value="PepSY_2"/>
    <property type="match status" value="1"/>
</dbReference>
<dbReference type="InterPro" id="IPR025711">
    <property type="entry name" value="PepSY"/>
</dbReference>